<dbReference type="PANTHER" id="PTHR46481">
    <property type="entry name" value="ZINC FINGER BED DOMAIN-CONTAINING PROTEIN 4"/>
    <property type="match status" value="1"/>
</dbReference>
<keyword evidence="3" id="KW-0863">Zinc-finger</keyword>
<comment type="caution">
    <text evidence="6">The sequence shown here is derived from an EMBL/GenBank/DDBJ whole genome shotgun (WGS) entry which is preliminary data.</text>
</comment>
<keyword evidence="7" id="KW-1185">Reference proteome</keyword>
<evidence type="ECO:0000256" key="3">
    <source>
        <dbReference type="ARBA" id="ARBA00022771"/>
    </source>
</evidence>
<feature type="non-terminal residue" evidence="6">
    <location>
        <position position="218"/>
    </location>
</feature>
<accession>A0A9N9JQF1</accession>
<dbReference type="GO" id="GO:0008270">
    <property type="term" value="F:zinc ion binding"/>
    <property type="evidence" value="ECO:0007669"/>
    <property type="project" value="UniProtKB-KW"/>
</dbReference>
<comment type="subcellular location">
    <subcellularLocation>
        <location evidence="1">Nucleus</location>
    </subcellularLocation>
</comment>
<dbReference type="InterPro" id="IPR012337">
    <property type="entry name" value="RNaseH-like_sf"/>
</dbReference>
<evidence type="ECO:0000256" key="4">
    <source>
        <dbReference type="ARBA" id="ARBA00022833"/>
    </source>
</evidence>
<dbReference type="InterPro" id="IPR052035">
    <property type="entry name" value="ZnF_BED_domain_contain"/>
</dbReference>
<gene>
    <name evidence="6" type="ORF">DERYTH_LOCUS21699</name>
</gene>
<keyword evidence="4" id="KW-0862">Zinc</keyword>
<evidence type="ECO:0000313" key="6">
    <source>
        <dbReference type="EMBL" id="CAG8792433.1"/>
    </source>
</evidence>
<dbReference type="Proteomes" id="UP000789405">
    <property type="component" value="Unassembled WGS sequence"/>
</dbReference>
<evidence type="ECO:0000256" key="5">
    <source>
        <dbReference type="ARBA" id="ARBA00023242"/>
    </source>
</evidence>
<keyword evidence="5" id="KW-0539">Nucleus</keyword>
<organism evidence="6 7">
    <name type="scientific">Dentiscutata erythropus</name>
    <dbReference type="NCBI Taxonomy" id="1348616"/>
    <lineage>
        <taxon>Eukaryota</taxon>
        <taxon>Fungi</taxon>
        <taxon>Fungi incertae sedis</taxon>
        <taxon>Mucoromycota</taxon>
        <taxon>Glomeromycotina</taxon>
        <taxon>Glomeromycetes</taxon>
        <taxon>Diversisporales</taxon>
        <taxon>Gigasporaceae</taxon>
        <taxon>Dentiscutata</taxon>
    </lineage>
</organism>
<sequence>ILAITTNNASNNSTMFEYFTKLCLEKQIIFDEENYRVKYLGHVINLAVQNILKKLKAESPNQDKDILEKKNNINSMTTIEKLCKIITYAQSIPQRKKKFMNYNSSKLELIVDIKTRWNSTYYMPINIITTIEKEIKKYELNKDDWNLIEEFNRDATTYISGSTYSTIGLIVPAYNALLDILEKFVKEKSTVSIIKNTAQFGINKLEKYYSSTEGLAYI</sequence>
<dbReference type="GO" id="GO:0005634">
    <property type="term" value="C:nucleus"/>
    <property type="evidence" value="ECO:0007669"/>
    <property type="project" value="UniProtKB-SubCell"/>
</dbReference>
<reference evidence="6" key="1">
    <citation type="submission" date="2021-06" db="EMBL/GenBank/DDBJ databases">
        <authorList>
            <person name="Kallberg Y."/>
            <person name="Tangrot J."/>
            <person name="Rosling A."/>
        </authorList>
    </citation>
    <scope>NUCLEOTIDE SEQUENCE</scope>
    <source>
        <strain evidence="6">MA453B</strain>
    </source>
</reference>
<dbReference type="OrthoDB" id="6620210at2759"/>
<evidence type="ECO:0000256" key="2">
    <source>
        <dbReference type="ARBA" id="ARBA00022723"/>
    </source>
</evidence>
<feature type="non-terminal residue" evidence="6">
    <location>
        <position position="1"/>
    </location>
</feature>
<name>A0A9N9JQF1_9GLOM</name>
<dbReference type="SUPFAM" id="SSF53098">
    <property type="entry name" value="Ribonuclease H-like"/>
    <property type="match status" value="1"/>
</dbReference>
<evidence type="ECO:0000313" key="7">
    <source>
        <dbReference type="Proteomes" id="UP000789405"/>
    </source>
</evidence>
<dbReference type="EMBL" id="CAJVPY010028295">
    <property type="protein sequence ID" value="CAG8792433.1"/>
    <property type="molecule type" value="Genomic_DNA"/>
</dbReference>
<evidence type="ECO:0000256" key="1">
    <source>
        <dbReference type="ARBA" id="ARBA00004123"/>
    </source>
</evidence>
<dbReference type="PANTHER" id="PTHR46481:SF10">
    <property type="entry name" value="ZINC FINGER BED DOMAIN-CONTAINING PROTEIN 39"/>
    <property type="match status" value="1"/>
</dbReference>
<protein>
    <submittedName>
        <fullName evidence="6">25448_t:CDS:1</fullName>
    </submittedName>
</protein>
<keyword evidence="2" id="KW-0479">Metal-binding</keyword>
<proteinExistence type="predicted"/>
<dbReference type="AlphaFoldDB" id="A0A9N9JQF1"/>